<sequence>MVKMITPAEAEARVPIILKRLALSSIDCMIKLDTCKLNSREIESRILEITGYIGLLNKCVYIVWRAPKPEKKKT</sequence>
<reference evidence="1" key="1">
    <citation type="journal article" date="2014" name="Front. Microbiol.">
        <title>High frequency of phylogenetically diverse reductive dehalogenase-homologous genes in deep subseafloor sedimentary metagenomes.</title>
        <authorList>
            <person name="Kawai M."/>
            <person name="Futagami T."/>
            <person name="Toyoda A."/>
            <person name="Takaki Y."/>
            <person name="Nishi S."/>
            <person name="Hori S."/>
            <person name="Arai W."/>
            <person name="Tsubouchi T."/>
            <person name="Morono Y."/>
            <person name="Uchiyama I."/>
            <person name="Ito T."/>
            <person name="Fujiyama A."/>
            <person name="Inagaki F."/>
            <person name="Takami H."/>
        </authorList>
    </citation>
    <scope>NUCLEOTIDE SEQUENCE</scope>
    <source>
        <strain evidence="1">Expedition CK06-06</strain>
    </source>
</reference>
<comment type="caution">
    <text evidence="1">The sequence shown here is derived from an EMBL/GenBank/DDBJ whole genome shotgun (WGS) entry which is preliminary data.</text>
</comment>
<protein>
    <submittedName>
        <fullName evidence="1">Uncharacterized protein</fullName>
    </submittedName>
</protein>
<evidence type="ECO:0000313" key="1">
    <source>
        <dbReference type="EMBL" id="GAI91925.1"/>
    </source>
</evidence>
<gene>
    <name evidence="1" type="ORF">S12H4_26731</name>
</gene>
<accession>X1TWI2</accession>
<dbReference type="EMBL" id="BARW01015196">
    <property type="protein sequence ID" value="GAI91925.1"/>
    <property type="molecule type" value="Genomic_DNA"/>
</dbReference>
<organism evidence="1">
    <name type="scientific">marine sediment metagenome</name>
    <dbReference type="NCBI Taxonomy" id="412755"/>
    <lineage>
        <taxon>unclassified sequences</taxon>
        <taxon>metagenomes</taxon>
        <taxon>ecological metagenomes</taxon>
    </lineage>
</organism>
<proteinExistence type="predicted"/>
<name>X1TWI2_9ZZZZ</name>
<dbReference type="AlphaFoldDB" id="X1TWI2"/>